<proteinExistence type="inferred from homology"/>
<comment type="function">
    <text evidence="6">Involved in transcription antitermination. Required for transcription of ribosomal RNA (rRNA) genes. Binds specifically to the boxA antiterminator sequence of the ribosomal RNA (rrn) operons.</text>
</comment>
<dbReference type="HAMAP" id="MF_00073">
    <property type="entry name" value="NusB"/>
    <property type="match status" value="1"/>
</dbReference>
<evidence type="ECO:0000313" key="8">
    <source>
        <dbReference type="EMBL" id="KAA8502563.1"/>
    </source>
</evidence>
<protein>
    <recommendedName>
        <fullName evidence="6">Transcription antitermination protein NusB</fullName>
    </recommendedName>
    <alternativeName>
        <fullName evidence="6">Antitermination factor NusB</fullName>
    </alternativeName>
</protein>
<keyword evidence="3 6" id="KW-0694">RNA-binding</keyword>
<name>A0A5M9I0Y5_9FIRM</name>
<evidence type="ECO:0000256" key="2">
    <source>
        <dbReference type="ARBA" id="ARBA00022814"/>
    </source>
</evidence>
<sequence>MTRSELREHVFKMLFQIEFNEAADMPEHLQYYFETIDNVKEKDREYIQKKYQAVSSHVEEIDKLLNEAAKGWRTSRMNKVDLTILRLAVYEMKWDEDVPEGVAINEAVELAKRFGGDGSSSFVNGVLGRLAKQES</sequence>
<dbReference type="PANTHER" id="PTHR11078">
    <property type="entry name" value="N UTILIZATION SUBSTANCE PROTEIN B-RELATED"/>
    <property type="match status" value="1"/>
</dbReference>
<comment type="caution">
    <text evidence="8">The sequence shown here is derived from an EMBL/GenBank/DDBJ whole genome shotgun (WGS) entry which is preliminary data.</text>
</comment>
<dbReference type="Pfam" id="PF01029">
    <property type="entry name" value="NusB"/>
    <property type="match status" value="1"/>
</dbReference>
<feature type="domain" description="NusB/RsmB/TIM44" evidence="7">
    <location>
        <begin position="6"/>
        <end position="132"/>
    </location>
</feature>
<keyword evidence="4 6" id="KW-0805">Transcription regulation</keyword>
<dbReference type="EMBL" id="VMSO01000002">
    <property type="protein sequence ID" value="KAA8502563.1"/>
    <property type="molecule type" value="Genomic_DNA"/>
</dbReference>
<dbReference type="InterPro" id="IPR006027">
    <property type="entry name" value="NusB_RsmB_TIM44"/>
</dbReference>
<dbReference type="NCBIfam" id="TIGR01951">
    <property type="entry name" value="nusB"/>
    <property type="match status" value="1"/>
</dbReference>
<evidence type="ECO:0000256" key="4">
    <source>
        <dbReference type="ARBA" id="ARBA00023015"/>
    </source>
</evidence>
<dbReference type="GO" id="GO:0003723">
    <property type="term" value="F:RNA binding"/>
    <property type="evidence" value="ECO:0007669"/>
    <property type="project" value="UniProtKB-UniRule"/>
</dbReference>
<gene>
    <name evidence="6 8" type="primary">nusB</name>
    <name evidence="8" type="ORF">FNY66_02715</name>
</gene>
<reference evidence="8" key="1">
    <citation type="submission" date="2019-07" db="EMBL/GenBank/DDBJ databases">
        <authorList>
            <person name="Wongkuna S."/>
            <person name="Scaria J."/>
        </authorList>
    </citation>
    <scope>NUCLEOTIDE SEQUENCE [LARGE SCALE GENOMIC DNA]</scope>
    <source>
        <strain evidence="8">SW178</strain>
    </source>
</reference>
<dbReference type="InterPro" id="IPR035926">
    <property type="entry name" value="NusB-like_sf"/>
</dbReference>
<dbReference type="GO" id="GO:0031564">
    <property type="term" value="P:transcription antitermination"/>
    <property type="evidence" value="ECO:0007669"/>
    <property type="project" value="UniProtKB-KW"/>
</dbReference>
<evidence type="ECO:0000256" key="3">
    <source>
        <dbReference type="ARBA" id="ARBA00022884"/>
    </source>
</evidence>
<evidence type="ECO:0000256" key="6">
    <source>
        <dbReference type="HAMAP-Rule" id="MF_00073"/>
    </source>
</evidence>
<keyword evidence="2 6" id="KW-0889">Transcription antitermination</keyword>
<dbReference type="Gene3D" id="1.10.940.10">
    <property type="entry name" value="NusB-like"/>
    <property type="match status" value="1"/>
</dbReference>
<evidence type="ECO:0000259" key="7">
    <source>
        <dbReference type="Pfam" id="PF01029"/>
    </source>
</evidence>
<organism evidence="8 9">
    <name type="scientific">Mediterraneibacter catenae</name>
    <dbReference type="NCBI Taxonomy" id="2594882"/>
    <lineage>
        <taxon>Bacteria</taxon>
        <taxon>Bacillati</taxon>
        <taxon>Bacillota</taxon>
        <taxon>Clostridia</taxon>
        <taxon>Lachnospirales</taxon>
        <taxon>Lachnospiraceae</taxon>
        <taxon>Mediterraneibacter</taxon>
    </lineage>
</organism>
<dbReference type="Proteomes" id="UP000322025">
    <property type="component" value="Unassembled WGS sequence"/>
</dbReference>
<dbReference type="PANTHER" id="PTHR11078:SF3">
    <property type="entry name" value="ANTITERMINATION NUSB DOMAIN-CONTAINING PROTEIN"/>
    <property type="match status" value="1"/>
</dbReference>
<evidence type="ECO:0000256" key="1">
    <source>
        <dbReference type="ARBA" id="ARBA00005952"/>
    </source>
</evidence>
<dbReference type="GO" id="GO:0006353">
    <property type="term" value="P:DNA-templated transcription termination"/>
    <property type="evidence" value="ECO:0007669"/>
    <property type="project" value="UniProtKB-UniRule"/>
</dbReference>
<dbReference type="GO" id="GO:0005829">
    <property type="term" value="C:cytosol"/>
    <property type="evidence" value="ECO:0007669"/>
    <property type="project" value="TreeGrafter"/>
</dbReference>
<dbReference type="RefSeq" id="WP_150310210.1">
    <property type="nucleotide sequence ID" value="NZ_VMSO01000002.1"/>
</dbReference>
<dbReference type="OrthoDB" id="9811381at2"/>
<accession>A0A5M9I0Y5</accession>
<dbReference type="InterPro" id="IPR011605">
    <property type="entry name" value="NusB_fam"/>
</dbReference>
<keyword evidence="9" id="KW-1185">Reference proteome</keyword>
<dbReference type="AlphaFoldDB" id="A0A5M9I0Y5"/>
<comment type="similarity">
    <text evidence="1 6">Belongs to the NusB family.</text>
</comment>
<evidence type="ECO:0000313" key="9">
    <source>
        <dbReference type="Proteomes" id="UP000322025"/>
    </source>
</evidence>
<keyword evidence="5 6" id="KW-0804">Transcription</keyword>
<dbReference type="SUPFAM" id="SSF48013">
    <property type="entry name" value="NusB-like"/>
    <property type="match status" value="1"/>
</dbReference>
<evidence type="ECO:0000256" key="5">
    <source>
        <dbReference type="ARBA" id="ARBA00023163"/>
    </source>
</evidence>